<keyword evidence="6 7" id="KW-0472">Membrane</keyword>
<evidence type="ECO:0000256" key="7">
    <source>
        <dbReference type="SAM" id="Phobius"/>
    </source>
</evidence>
<evidence type="ECO:0000259" key="8">
    <source>
        <dbReference type="Pfam" id="PF00892"/>
    </source>
</evidence>
<dbReference type="Proteomes" id="UP000037267">
    <property type="component" value="Unassembled WGS sequence"/>
</dbReference>
<dbReference type="AlphaFoldDB" id="A0A0L0W9T6"/>
<dbReference type="RefSeq" id="WP_050355422.1">
    <property type="nucleotide sequence ID" value="NZ_LGSS01000008.1"/>
</dbReference>
<feature type="transmembrane region" description="Helical" evidence="7">
    <location>
        <begin position="186"/>
        <end position="209"/>
    </location>
</feature>
<evidence type="ECO:0000256" key="5">
    <source>
        <dbReference type="ARBA" id="ARBA00022989"/>
    </source>
</evidence>
<dbReference type="PATRIC" id="fig|1503.3.peg.3228"/>
<dbReference type="PANTHER" id="PTHR32322">
    <property type="entry name" value="INNER MEMBRANE TRANSPORTER"/>
    <property type="match status" value="1"/>
</dbReference>
<comment type="similarity">
    <text evidence="2">Belongs to the EamA transporter family.</text>
</comment>
<feature type="transmembrane region" description="Helical" evidence="7">
    <location>
        <begin position="215"/>
        <end position="234"/>
    </location>
</feature>
<dbReference type="Pfam" id="PF00892">
    <property type="entry name" value="EamA"/>
    <property type="match status" value="2"/>
</dbReference>
<proteinExistence type="inferred from homology"/>
<dbReference type="OrthoDB" id="9804865at2"/>
<dbReference type="EMBL" id="LGSS01000008">
    <property type="protein sequence ID" value="KNF08323.1"/>
    <property type="molecule type" value="Genomic_DNA"/>
</dbReference>
<feature type="domain" description="EamA" evidence="8">
    <location>
        <begin position="7"/>
        <end position="139"/>
    </location>
</feature>
<evidence type="ECO:0000256" key="2">
    <source>
        <dbReference type="ARBA" id="ARBA00007362"/>
    </source>
</evidence>
<dbReference type="InterPro" id="IPR000620">
    <property type="entry name" value="EamA_dom"/>
</dbReference>
<evidence type="ECO:0000256" key="3">
    <source>
        <dbReference type="ARBA" id="ARBA00022475"/>
    </source>
</evidence>
<protein>
    <submittedName>
        <fullName evidence="9">Permease of the drug/metabolite transporter (DMT) superfamily</fullName>
    </submittedName>
</protein>
<sequence>MKNKRLLGHLMAFTTILVWGTTFTSTKVLLRNLSPIEILFYRFLIAYLALLLIYPKFNKINNIKEELLFLSLGASGVTLYFLAENTALKYTLASNVGLLLAALPIITAILAHIFINDEKFHKKLLVGFIFAVLGVFLVLFNERLVLNVNPIGDILAIIAAVIFSVYSILLRKVDINYSHIYVTRKVFFYGLMFMVPVLLISDFQFRISWVKDLNILSNMLFLGLIASAVCYVMWNKSISIIGVVKTSTYVYLSPVITMIASSLILKEKVTLIAISGMLLILLGVCVSEHGDKLFKNKNKVKYKSQKLS</sequence>
<feature type="transmembrane region" description="Helical" evidence="7">
    <location>
        <begin position="271"/>
        <end position="289"/>
    </location>
</feature>
<comment type="caution">
    <text evidence="9">The sequence shown here is derived from an EMBL/GenBank/DDBJ whole genome shotgun (WGS) entry which is preliminary data.</text>
</comment>
<reference evidence="10" key="1">
    <citation type="submission" date="2015-07" db="EMBL/GenBank/DDBJ databases">
        <title>Draft genome sequence of the purine-degrading Gottschalkia purinilyticum DSM 1384 (formerly Clostridium purinilyticum).</title>
        <authorList>
            <person name="Poehlein A."/>
            <person name="Schiel-Bengelsdorf B."/>
            <person name="Bengelsdorf F.R."/>
            <person name="Daniel R."/>
            <person name="Duerre P."/>
        </authorList>
    </citation>
    <scope>NUCLEOTIDE SEQUENCE [LARGE SCALE GENOMIC DNA]</scope>
    <source>
        <strain evidence="10">DSM 1384</strain>
    </source>
</reference>
<name>A0A0L0W9T6_GOTPU</name>
<dbReference type="SUPFAM" id="SSF103481">
    <property type="entry name" value="Multidrug resistance efflux transporter EmrE"/>
    <property type="match status" value="2"/>
</dbReference>
<dbReference type="InterPro" id="IPR037185">
    <property type="entry name" value="EmrE-like"/>
</dbReference>
<organism evidence="9 10">
    <name type="scientific">Gottschalkia purinilytica</name>
    <name type="common">Clostridium purinilyticum</name>
    <dbReference type="NCBI Taxonomy" id="1503"/>
    <lineage>
        <taxon>Bacteria</taxon>
        <taxon>Bacillati</taxon>
        <taxon>Bacillota</taxon>
        <taxon>Tissierellia</taxon>
        <taxon>Tissierellales</taxon>
        <taxon>Gottschalkiaceae</taxon>
        <taxon>Gottschalkia</taxon>
    </lineage>
</organism>
<evidence type="ECO:0000256" key="6">
    <source>
        <dbReference type="ARBA" id="ARBA00023136"/>
    </source>
</evidence>
<comment type="subcellular location">
    <subcellularLocation>
        <location evidence="1">Cell membrane</location>
        <topology evidence="1">Multi-pass membrane protein</topology>
    </subcellularLocation>
</comment>
<keyword evidence="5 7" id="KW-1133">Transmembrane helix</keyword>
<feature type="domain" description="EamA" evidence="8">
    <location>
        <begin position="151"/>
        <end position="286"/>
    </location>
</feature>
<evidence type="ECO:0000256" key="1">
    <source>
        <dbReference type="ARBA" id="ARBA00004651"/>
    </source>
</evidence>
<feature type="transmembrane region" description="Helical" evidence="7">
    <location>
        <begin position="124"/>
        <end position="142"/>
    </location>
</feature>
<dbReference type="GO" id="GO:0005886">
    <property type="term" value="C:plasma membrane"/>
    <property type="evidence" value="ECO:0007669"/>
    <property type="project" value="UniProtKB-SubCell"/>
</dbReference>
<evidence type="ECO:0000313" key="10">
    <source>
        <dbReference type="Proteomes" id="UP000037267"/>
    </source>
</evidence>
<feature type="transmembrane region" description="Helical" evidence="7">
    <location>
        <begin position="95"/>
        <end position="115"/>
    </location>
</feature>
<dbReference type="InterPro" id="IPR050638">
    <property type="entry name" value="AA-Vitamin_Transporters"/>
</dbReference>
<dbReference type="PANTHER" id="PTHR32322:SF18">
    <property type="entry name" value="S-ADENOSYLMETHIONINE_S-ADENOSYLHOMOCYSTEINE TRANSPORTER"/>
    <property type="match status" value="1"/>
</dbReference>
<feature type="transmembrane region" description="Helical" evidence="7">
    <location>
        <begin position="154"/>
        <end position="174"/>
    </location>
</feature>
<dbReference type="STRING" id="1503.CLPU_8c00880"/>
<feature type="transmembrane region" description="Helical" evidence="7">
    <location>
        <begin position="67"/>
        <end position="83"/>
    </location>
</feature>
<evidence type="ECO:0000256" key="4">
    <source>
        <dbReference type="ARBA" id="ARBA00022692"/>
    </source>
</evidence>
<keyword evidence="4 7" id="KW-0812">Transmembrane</keyword>
<keyword evidence="10" id="KW-1185">Reference proteome</keyword>
<accession>A0A0L0W9T6</accession>
<feature type="transmembrane region" description="Helical" evidence="7">
    <location>
        <begin position="36"/>
        <end position="55"/>
    </location>
</feature>
<gene>
    <name evidence="9" type="ORF">CLPU_8c00880</name>
</gene>
<evidence type="ECO:0000313" key="9">
    <source>
        <dbReference type="EMBL" id="KNF08323.1"/>
    </source>
</evidence>
<feature type="transmembrane region" description="Helical" evidence="7">
    <location>
        <begin position="246"/>
        <end position="265"/>
    </location>
</feature>
<keyword evidence="3" id="KW-1003">Cell membrane</keyword>